<keyword evidence="9" id="KW-1185">Reference proteome</keyword>
<evidence type="ECO:0000256" key="2">
    <source>
        <dbReference type="ARBA" id="ARBA00022578"/>
    </source>
</evidence>
<dbReference type="InterPro" id="IPR010095">
    <property type="entry name" value="Cas12f1-like_TNB"/>
</dbReference>
<keyword evidence="3" id="KW-0238">DNA-binding</keyword>
<name>A0AAD1H8K4_9MYCO</name>
<evidence type="ECO:0000256" key="5">
    <source>
        <dbReference type="SAM" id="MobiDB-lite"/>
    </source>
</evidence>
<dbReference type="KEGG" id="mmor:MMOR_14000"/>
<dbReference type="AlphaFoldDB" id="A0AAD1H8K4"/>
<feature type="domain" description="Cas12f1-like TNB" evidence="7">
    <location>
        <begin position="76"/>
        <end position="142"/>
    </location>
</feature>
<dbReference type="NCBIfam" id="NF040570">
    <property type="entry name" value="guided_TnpB"/>
    <property type="match status" value="1"/>
</dbReference>
<evidence type="ECO:0000259" key="7">
    <source>
        <dbReference type="Pfam" id="PF07282"/>
    </source>
</evidence>
<dbReference type="EMBL" id="AP022560">
    <property type="protein sequence ID" value="BBX00464.1"/>
    <property type="molecule type" value="Genomic_DNA"/>
</dbReference>
<dbReference type="InterPro" id="IPR001959">
    <property type="entry name" value="Transposase"/>
</dbReference>
<dbReference type="Proteomes" id="UP000466681">
    <property type="component" value="Chromosome"/>
</dbReference>
<dbReference type="NCBIfam" id="TIGR01766">
    <property type="entry name" value="IS200/IS605 family accessory protein TnpB-like domain"/>
    <property type="match status" value="1"/>
</dbReference>
<evidence type="ECO:0000256" key="4">
    <source>
        <dbReference type="ARBA" id="ARBA00023172"/>
    </source>
</evidence>
<feature type="region of interest" description="Disordered" evidence="5">
    <location>
        <begin position="147"/>
        <end position="198"/>
    </location>
</feature>
<feature type="domain" description="Probable transposase IS891/IS1136/IS1341" evidence="6">
    <location>
        <begin position="4"/>
        <end position="64"/>
    </location>
</feature>
<organism evidence="8 9">
    <name type="scientific">Mycolicibacterium moriokaense</name>
    <dbReference type="NCBI Taxonomy" id="39691"/>
    <lineage>
        <taxon>Bacteria</taxon>
        <taxon>Bacillati</taxon>
        <taxon>Actinomycetota</taxon>
        <taxon>Actinomycetes</taxon>
        <taxon>Mycobacteriales</taxon>
        <taxon>Mycobacteriaceae</taxon>
        <taxon>Mycolicibacterium</taxon>
    </lineage>
</organism>
<evidence type="ECO:0000259" key="6">
    <source>
        <dbReference type="Pfam" id="PF01385"/>
    </source>
</evidence>
<evidence type="ECO:0000313" key="8">
    <source>
        <dbReference type="EMBL" id="BBX00464.1"/>
    </source>
</evidence>
<feature type="compositionally biased region" description="Low complexity" evidence="5">
    <location>
        <begin position="159"/>
        <end position="170"/>
    </location>
</feature>
<evidence type="ECO:0000313" key="9">
    <source>
        <dbReference type="Proteomes" id="UP000466681"/>
    </source>
</evidence>
<reference evidence="8 9" key="1">
    <citation type="journal article" date="2019" name="Emerg. Microbes Infect.">
        <title>Comprehensive subspecies identification of 175 nontuberculous mycobacteria species based on 7547 genomic profiles.</title>
        <authorList>
            <person name="Matsumoto Y."/>
            <person name="Kinjo T."/>
            <person name="Motooka D."/>
            <person name="Nabeya D."/>
            <person name="Jung N."/>
            <person name="Uechi K."/>
            <person name="Horii T."/>
            <person name="Iida T."/>
            <person name="Fujita J."/>
            <person name="Nakamura S."/>
        </authorList>
    </citation>
    <scope>NUCLEOTIDE SEQUENCE [LARGE SCALE GENOMIC DNA]</scope>
    <source>
        <strain evidence="8 9">JCM 6375</strain>
    </source>
</reference>
<evidence type="ECO:0000256" key="1">
    <source>
        <dbReference type="ARBA" id="ARBA00008761"/>
    </source>
</evidence>
<sequence length="198" mass="21894">MAKSLARKQKGSKNYQEAIAKLRRHHARVANVRRHFLHQVSTLLVKTHDQLVIEDLNVRGMLANRRLARAISDAGWAEFARLLQYKQAWRGGELVIADRWYPSSRLCPACGSIRGDLRLADRVFKCACGYSADRDCNAAANLARWGADHRGASGSPDPRAAGRATNARGRTCGHRYLTGDGENSSDDAGTEIHTEFPA</sequence>
<accession>A0AAD1H8K4</accession>
<evidence type="ECO:0008006" key="10">
    <source>
        <dbReference type="Google" id="ProtNLM"/>
    </source>
</evidence>
<dbReference type="Pfam" id="PF07282">
    <property type="entry name" value="Cas12f1-like_TNB"/>
    <property type="match status" value="1"/>
</dbReference>
<keyword evidence="2" id="KW-0815">Transposition</keyword>
<proteinExistence type="inferred from homology"/>
<comment type="similarity">
    <text evidence="1">In the C-terminal section; belongs to the transposase 35 family.</text>
</comment>
<protein>
    <recommendedName>
        <fullName evidence="10">Transposase</fullName>
    </recommendedName>
</protein>
<evidence type="ECO:0000256" key="3">
    <source>
        <dbReference type="ARBA" id="ARBA00023125"/>
    </source>
</evidence>
<dbReference type="GO" id="GO:0032196">
    <property type="term" value="P:transposition"/>
    <property type="evidence" value="ECO:0007669"/>
    <property type="project" value="UniProtKB-KW"/>
</dbReference>
<keyword evidence="4" id="KW-0233">DNA recombination</keyword>
<dbReference type="RefSeq" id="WP_163658032.1">
    <property type="nucleotide sequence ID" value="NZ_AP022560.1"/>
</dbReference>
<dbReference type="GO" id="GO:0006310">
    <property type="term" value="P:DNA recombination"/>
    <property type="evidence" value="ECO:0007669"/>
    <property type="project" value="UniProtKB-KW"/>
</dbReference>
<dbReference type="GO" id="GO:0003677">
    <property type="term" value="F:DNA binding"/>
    <property type="evidence" value="ECO:0007669"/>
    <property type="project" value="UniProtKB-KW"/>
</dbReference>
<gene>
    <name evidence="8" type="ORF">MMOR_14000</name>
</gene>
<dbReference type="Pfam" id="PF01385">
    <property type="entry name" value="OrfB_IS605"/>
    <property type="match status" value="1"/>
</dbReference>